<dbReference type="SUPFAM" id="SSF52151">
    <property type="entry name" value="FabD/lysophospholipase-like"/>
    <property type="match status" value="1"/>
</dbReference>
<dbReference type="Pfam" id="PF01734">
    <property type="entry name" value="Patatin"/>
    <property type="match status" value="1"/>
</dbReference>
<proteinExistence type="predicted"/>
<keyword evidence="5" id="KW-1185">Reference proteome</keyword>
<keyword evidence="2" id="KW-0378">Hydrolase</keyword>
<evidence type="ECO:0000259" key="3">
    <source>
        <dbReference type="PROSITE" id="PS51635"/>
    </source>
</evidence>
<evidence type="ECO:0000313" key="5">
    <source>
        <dbReference type="Proteomes" id="UP000189933"/>
    </source>
</evidence>
<feature type="short sequence motif" description="GXSXG" evidence="2">
    <location>
        <begin position="41"/>
        <end position="45"/>
    </location>
</feature>
<protein>
    <submittedName>
        <fullName evidence="4">Patatin-like phospholipase</fullName>
    </submittedName>
</protein>
<accession>A0A1T4QPS7</accession>
<dbReference type="GO" id="GO:0016787">
    <property type="term" value="F:hydrolase activity"/>
    <property type="evidence" value="ECO:0007669"/>
    <property type="project" value="UniProtKB-UniRule"/>
</dbReference>
<dbReference type="GO" id="GO:0016042">
    <property type="term" value="P:lipid catabolic process"/>
    <property type="evidence" value="ECO:0007669"/>
    <property type="project" value="UniProtKB-UniRule"/>
</dbReference>
<keyword evidence="1 2" id="KW-0443">Lipid metabolism</keyword>
<keyword evidence="2" id="KW-0442">Lipid degradation</keyword>
<name>A0A1T4QPS7_9FIRM</name>
<feature type="active site" description="Proton acceptor" evidence="2">
    <location>
        <position position="167"/>
    </location>
</feature>
<dbReference type="InterPro" id="IPR002641">
    <property type="entry name" value="PNPLA_dom"/>
</dbReference>
<evidence type="ECO:0000256" key="2">
    <source>
        <dbReference type="PROSITE-ProRule" id="PRU01161"/>
    </source>
</evidence>
<dbReference type="EMBL" id="FUXM01000020">
    <property type="protein sequence ID" value="SKA05770.1"/>
    <property type="molecule type" value="Genomic_DNA"/>
</dbReference>
<dbReference type="PROSITE" id="PS51635">
    <property type="entry name" value="PNPLA"/>
    <property type="match status" value="1"/>
</dbReference>
<dbReference type="InterPro" id="IPR016035">
    <property type="entry name" value="Acyl_Trfase/lysoPLipase"/>
</dbReference>
<dbReference type="Gene3D" id="3.40.1090.10">
    <property type="entry name" value="Cytosolic phospholipase A2 catalytic domain"/>
    <property type="match status" value="1"/>
</dbReference>
<dbReference type="RefSeq" id="WP_078665797.1">
    <property type="nucleotide sequence ID" value="NZ_FUXM01000020.1"/>
</dbReference>
<reference evidence="5" key="1">
    <citation type="submission" date="2017-02" db="EMBL/GenBank/DDBJ databases">
        <authorList>
            <person name="Varghese N."/>
            <person name="Submissions S."/>
        </authorList>
    </citation>
    <scope>NUCLEOTIDE SEQUENCE [LARGE SCALE GENOMIC DNA]</scope>
    <source>
        <strain evidence="5">DSM 16521</strain>
    </source>
</reference>
<dbReference type="InterPro" id="IPR047156">
    <property type="entry name" value="Teg/CotR/CapV-like"/>
</dbReference>
<feature type="domain" description="PNPLA" evidence="3">
    <location>
        <begin position="6"/>
        <end position="180"/>
    </location>
</feature>
<evidence type="ECO:0000256" key="1">
    <source>
        <dbReference type="ARBA" id="ARBA00023098"/>
    </source>
</evidence>
<dbReference type="OrthoDB" id="9807112at2"/>
<dbReference type="PANTHER" id="PTHR24138:SF10">
    <property type="entry name" value="PHOSPHOLIPASE A2"/>
    <property type="match status" value="1"/>
</dbReference>
<sequence length="302" mass="33872">MSYCILCFDGGGVRGIYASLLLQRLSTHHPALLAQADLLAGTSSGSFIALALAAGLTPERLLEFFSVDTAKQIFRPRYFNLWRPRYQQSQLKKVLEQIFPPDLCLKDLRKKVVIPTFQVAQMRAPCWQPIFYHNFPDSPYLNLRVLDVALASSAAPTFFPAHRGHIDGGVIANNPSLVALGLAVDPAGASRELKEIVLLSIGTGLGPHRLPEHTEHWGILQWTFILTSGCQVEFPLLTVLTEGDVEADARIASSLLGHRYFRLNPLLPRPVILDAWQEIPRLRRWAELVNLTETLTWLQQHW</sequence>
<dbReference type="AlphaFoldDB" id="A0A1T4QPS7"/>
<feature type="active site" description="Nucleophile" evidence="2">
    <location>
        <position position="43"/>
    </location>
</feature>
<gene>
    <name evidence="4" type="ORF">SAMN02745885_01757</name>
</gene>
<organism evidence="4 5">
    <name type="scientific">Carboxydocella sporoproducens DSM 16521</name>
    <dbReference type="NCBI Taxonomy" id="1121270"/>
    <lineage>
        <taxon>Bacteria</taxon>
        <taxon>Bacillati</taxon>
        <taxon>Bacillota</taxon>
        <taxon>Clostridia</taxon>
        <taxon>Eubacteriales</taxon>
        <taxon>Clostridiales Family XVI. Incertae Sedis</taxon>
        <taxon>Carboxydocella</taxon>
    </lineage>
</organism>
<evidence type="ECO:0000313" key="4">
    <source>
        <dbReference type="EMBL" id="SKA05770.1"/>
    </source>
</evidence>
<dbReference type="PANTHER" id="PTHR24138">
    <property type="entry name" value="INTRACELLLAR PHOSPHOLIPASE A FAMILY"/>
    <property type="match status" value="1"/>
</dbReference>
<dbReference type="Proteomes" id="UP000189933">
    <property type="component" value="Unassembled WGS sequence"/>
</dbReference>
<feature type="short sequence motif" description="GXGXXG" evidence="2">
    <location>
        <begin position="10"/>
        <end position="15"/>
    </location>
</feature>
<feature type="short sequence motif" description="DGA/G" evidence="2">
    <location>
        <begin position="167"/>
        <end position="169"/>
    </location>
</feature>